<evidence type="ECO:0000313" key="1">
    <source>
        <dbReference type="EMBL" id="MFM9327694.1"/>
    </source>
</evidence>
<proteinExistence type="predicted"/>
<keyword evidence="2" id="KW-1185">Reference proteome</keyword>
<dbReference type="EMBL" id="JBJURJ010000003">
    <property type="protein sequence ID" value="MFM9327694.1"/>
    <property type="molecule type" value="Genomic_DNA"/>
</dbReference>
<sequence>MMWFANMKTGTKLISSFAVLAVIVAVVGLFGLMNLSKINDSLDDMYKNQLVAVQSLEEIDAAVQEARHELRKVYMVEQKERAAVSDGGLKLLEEAGKQLATFKQTELSQASTAELPNLEKALADYRKSYEEASQHGINNNLERLLEMLNGGEINITRTKLTDSLDKLLKINNDEALHARNDGKDLYTRSRNLTVGVIIGAVLLSGLLGWVISRAISNPLKKVMVIVGDVAGGDLSRTSDIKTKDEIGQLAQAVDSMVLNLRGIVGSILANAQNVAASAQQISASSEEIAGGSANQAEAAQTISELFKELSAAIHSVAANTEQTSELAEESIRLAMEGRDVIQSSMTSMEAVSTQMAKLEDDSHKIGEILDVIEDIADQTNLLALNAAIEAARAGDQGRGFAVVADEVRKLAERSRDATKQITGIIRIMQDNTRQSVATVQESGNFSKQSGNSFHHISKMVNDAGAKISEIAAASEEQAAQSANVLNAVENISAATEEGAAASQEMAATAQSLSLLADELQKAVIWFKMPA</sequence>
<dbReference type="Proteomes" id="UP001631969">
    <property type="component" value="Unassembled WGS sequence"/>
</dbReference>
<protein>
    <submittedName>
        <fullName evidence="1">Methyl-accepting chemotaxis protein</fullName>
    </submittedName>
</protein>
<comment type="caution">
    <text evidence="1">The sequence shown here is derived from an EMBL/GenBank/DDBJ whole genome shotgun (WGS) entry which is preliminary data.</text>
</comment>
<name>A0ACC7NSI3_9BACL</name>
<evidence type="ECO:0000313" key="2">
    <source>
        <dbReference type="Proteomes" id="UP001631969"/>
    </source>
</evidence>
<accession>A0ACC7NSI3</accession>
<reference evidence="1" key="1">
    <citation type="submission" date="2024-12" db="EMBL/GenBank/DDBJ databases">
        <authorList>
            <person name="Wu N."/>
        </authorList>
    </citation>
    <scope>NUCLEOTIDE SEQUENCE</scope>
    <source>
        <strain evidence="1">P15</strain>
    </source>
</reference>
<organism evidence="1 2">
    <name type="scientific">Paenibacillus mesotrionivorans</name>
    <dbReference type="NCBI Taxonomy" id="3160968"/>
    <lineage>
        <taxon>Bacteria</taxon>
        <taxon>Bacillati</taxon>
        <taxon>Bacillota</taxon>
        <taxon>Bacilli</taxon>
        <taxon>Bacillales</taxon>
        <taxon>Paenibacillaceae</taxon>
        <taxon>Paenibacillus</taxon>
    </lineage>
</organism>
<gene>
    <name evidence="1" type="ORF">ACI1P1_05185</name>
</gene>